<feature type="compositionally biased region" description="Acidic residues" evidence="1">
    <location>
        <begin position="20"/>
        <end position="31"/>
    </location>
</feature>
<reference evidence="2" key="1">
    <citation type="submission" date="2023-07" db="EMBL/GenBank/DDBJ databases">
        <title>Black Yeasts Isolated from many extreme environments.</title>
        <authorList>
            <person name="Coleine C."/>
            <person name="Stajich J.E."/>
            <person name="Selbmann L."/>
        </authorList>
    </citation>
    <scope>NUCLEOTIDE SEQUENCE</scope>
    <source>
        <strain evidence="2">CCFEE 5485</strain>
    </source>
</reference>
<feature type="region of interest" description="Disordered" evidence="1">
    <location>
        <begin position="901"/>
        <end position="935"/>
    </location>
</feature>
<feature type="compositionally biased region" description="Basic and acidic residues" evidence="1">
    <location>
        <begin position="328"/>
        <end position="392"/>
    </location>
</feature>
<protein>
    <submittedName>
        <fullName evidence="2">Uncharacterized protein</fullName>
    </submittedName>
</protein>
<feature type="region of interest" description="Disordered" evidence="1">
    <location>
        <begin position="164"/>
        <end position="524"/>
    </location>
</feature>
<feature type="compositionally biased region" description="Basic residues" evidence="1">
    <location>
        <begin position="99"/>
        <end position="109"/>
    </location>
</feature>
<feature type="compositionally biased region" description="Polar residues" evidence="1">
    <location>
        <begin position="249"/>
        <end position="260"/>
    </location>
</feature>
<keyword evidence="3" id="KW-1185">Reference proteome</keyword>
<feature type="compositionally biased region" description="Basic and acidic residues" evidence="1">
    <location>
        <begin position="51"/>
        <end position="67"/>
    </location>
</feature>
<accession>A0AAE0WLK8</accession>
<dbReference type="Proteomes" id="UP001274830">
    <property type="component" value="Unassembled WGS sequence"/>
</dbReference>
<dbReference type="EMBL" id="JAUTXT010000022">
    <property type="protein sequence ID" value="KAK3673950.1"/>
    <property type="molecule type" value="Genomic_DNA"/>
</dbReference>
<feature type="compositionally biased region" description="Acidic residues" evidence="1">
    <location>
        <begin position="407"/>
        <end position="427"/>
    </location>
</feature>
<dbReference type="AlphaFoldDB" id="A0AAE0WLK8"/>
<evidence type="ECO:0000313" key="3">
    <source>
        <dbReference type="Proteomes" id="UP001274830"/>
    </source>
</evidence>
<feature type="compositionally biased region" description="Acidic residues" evidence="1">
    <location>
        <begin position="923"/>
        <end position="935"/>
    </location>
</feature>
<organism evidence="2 3">
    <name type="scientific">Recurvomyces mirabilis</name>
    <dbReference type="NCBI Taxonomy" id="574656"/>
    <lineage>
        <taxon>Eukaryota</taxon>
        <taxon>Fungi</taxon>
        <taxon>Dikarya</taxon>
        <taxon>Ascomycota</taxon>
        <taxon>Pezizomycotina</taxon>
        <taxon>Dothideomycetes</taxon>
        <taxon>Dothideomycetidae</taxon>
        <taxon>Mycosphaerellales</taxon>
        <taxon>Teratosphaeriaceae</taxon>
        <taxon>Recurvomyces</taxon>
    </lineage>
</organism>
<evidence type="ECO:0000313" key="2">
    <source>
        <dbReference type="EMBL" id="KAK3673950.1"/>
    </source>
</evidence>
<proteinExistence type="predicted"/>
<comment type="caution">
    <text evidence="2">The sequence shown here is derived from an EMBL/GenBank/DDBJ whole genome shotgun (WGS) entry which is preliminary data.</text>
</comment>
<gene>
    <name evidence="2" type="ORF">LTR78_006152</name>
</gene>
<feature type="region of interest" description="Disordered" evidence="1">
    <location>
        <begin position="1"/>
        <end position="152"/>
    </location>
</feature>
<feature type="compositionally biased region" description="Polar residues" evidence="1">
    <location>
        <begin position="480"/>
        <end position="508"/>
    </location>
</feature>
<sequence>MAKKSAVKTPKTPARHADDYSESSEEDEVDDTMVHSPQIQHLASDLPDPSSPEKDVPRPSARVEIRRSSTRATMGANQSREETDQSAQAVTIEHQAQRSPRKSTGKLKRPSAPFNPLGSRRSTTQAATAQRRIGGEKQVRPDEYDFNPSPLRATLRLPRKDLKSLREFSPTKKQKQAAVKAARVPTREESYEATQRQVDATVFGAERDADEGLSSPRRSRRQAEASWTPAEAVVQEAEELDGEAEEYAQQMQHLQDSMHNQIDGIAHEIEDNPTAKPQPRRSPRKPATASQLDVTTLRPKKNRTSAGSRLSTAADEDGESASTSRAARIAEENRQEREARRARKQKLDERAETRKQEAEDKASSRPPDPRSIEKPGRPRKARDSEAARKEAEDASLLSLGEQGEGVVADDEGDADAGGEDEDDDDNDLLAPTTVRKVRSAPRVVIDKARPSELFGRSTTANDLAASSPEKSPQKRKREWVQSQGSASAANTSAKRQKQTLADTASGSASMRYGEGDEPEAKGAQAPGRRLYGMWRALKIVRNAVAEIGVWVREGEPQPARTIKLRDHAVKAVFDLCDEYLEDDLTQPEAEVNVDDLSDQVRALYTTVHGEAPDLENEVRCKNIYANLFPQLVKLLWRMVKDYEKADAGSRESLTLERLRDIRNFIRMTINLGIGAKDFKARPGTHLSIVQPVDSIVAKLKPIDKALTLQLVRREREEITLIRSQRAAEDRALAAQRAAVEARQEERVKTARRKWKQLHIERLCAEGGIVPRQKRQHLRMPEPRVEYDQDGAPFTREAVFCPRIGPPPADVEKARMLVWSNVHLAALAEGLARYAGADVYEKIFRQYCPRGGCLNGYNVTEILVCAAGLKEYLVGLAEEAGKEVEGWIGGIPVWTKGYPLGKENEEDGGGDVAAGAGRWGEGLEVVDEEDDQGDEL</sequence>
<feature type="compositionally biased region" description="Basic and acidic residues" evidence="1">
    <location>
        <begin position="133"/>
        <end position="143"/>
    </location>
</feature>
<feature type="compositionally biased region" description="Acidic residues" evidence="1">
    <location>
        <begin position="236"/>
        <end position="246"/>
    </location>
</feature>
<name>A0AAE0WLK8_9PEZI</name>
<evidence type="ECO:0000256" key="1">
    <source>
        <dbReference type="SAM" id="MobiDB-lite"/>
    </source>
</evidence>